<evidence type="ECO:0000313" key="3">
    <source>
        <dbReference type="Proteomes" id="UP000289691"/>
    </source>
</evidence>
<feature type="domain" description="AB hydrolase-1" evidence="1">
    <location>
        <begin position="63"/>
        <end position="308"/>
    </location>
</feature>
<dbReference type="PRINTS" id="PR00111">
    <property type="entry name" value="ABHYDROLASE"/>
</dbReference>
<reference evidence="2 3" key="1">
    <citation type="submission" date="2019-01" db="EMBL/GenBank/DDBJ databases">
        <title>Halorientalis sp. F13-25 a new haloarchaeum isolated from hypersaline water.</title>
        <authorList>
            <person name="Ana D.-V."/>
            <person name="Cristina S.-P."/>
            <person name="Antonio V."/>
        </authorList>
    </citation>
    <scope>NUCLEOTIDE SEQUENCE [LARGE SCALE GENOMIC DNA]</scope>
    <source>
        <strain evidence="2 3">F13-25</strain>
    </source>
</reference>
<dbReference type="Gene3D" id="3.40.50.1820">
    <property type="entry name" value="alpha/beta hydrolase"/>
    <property type="match status" value="1"/>
</dbReference>
<dbReference type="InterPro" id="IPR050266">
    <property type="entry name" value="AB_hydrolase_sf"/>
</dbReference>
<dbReference type="InterPro" id="IPR000073">
    <property type="entry name" value="AB_hydrolase_1"/>
</dbReference>
<dbReference type="InterPro" id="IPR029058">
    <property type="entry name" value="AB_hydrolase_fold"/>
</dbReference>
<gene>
    <name evidence="2" type="ORF">EAF64_08270</name>
</gene>
<dbReference type="SUPFAM" id="SSF53474">
    <property type="entry name" value="alpha/beta-Hydrolases"/>
    <property type="match status" value="1"/>
</dbReference>
<comment type="caution">
    <text evidence="2">The sequence shown here is derived from an EMBL/GenBank/DDBJ whole genome shotgun (WGS) entry which is preliminary data.</text>
</comment>
<dbReference type="Proteomes" id="UP000289691">
    <property type="component" value="Unassembled WGS sequence"/>
</dbReference>
<evidence type="ECO:0000259" key="1">
    <source>
        <dbReference type="Pfam" id="PF12697"/>
    </source>
</evidence>
<name>A0A498KY31_9EURY</name>
<evidence type="ECO:0000313" key="2">
    <source>
        <dbReference type="EMBL" id="RXK50532.1"/>
    </source>
</evidence>
<proteinExistence type="predicted"/>
<dbReference type="GO" id="GO:0047372">
    <property type="term" value="F:monoacylglycerol lipase activity"/>
    <property type="evidence" value="ECO:0007669"/>
    <property type="project" value="TreeGrafter"/>
</dbReference>
<dbReference type="PANTHER" id="PTHR43798:SF5">
    <property type="entry name" value="MONOACYLGLYCEROL LIPASE ABHD6"/>
    <property type="match status" value="1"/>
</dbReference>
<dbReference type="GO" id="GO:0046464">
    <property type="term" value="P:acylglycerol catabolic process"/>
    <property type="evidence" value="ECO:0007669"/>
    <property type="project" value="TreeGrafter"/>
</dbReference>
<dbReference type="Pfam" id="PF12697">
    <property type="entry name" value="Abhydrolase_6"/>
    <property type="match status" value="1"/>
</dbReference>
<protein>
    <submittedName>
        <fullName evidence="2">Alpha/beta hydrolase</fullName>
    </submittedName>
</protein>
<dbReference type="AlphaFoldDB" id="A0A498KY31"/>
<dbReference type="PANTHER" id="PTHR43798">
    <property type="entry name" value="MONOACYLGLYCEROL LIPASE"/>
    <property type="match status" value="1"/>
</dbReference>
<keyword evidence="2" id="KW-0378">Hydrolase</keyword>
<sequence length="317" mass="34841">MEMTPGLKLPRSPSAVDVIAHHATGTFEPARPSGVMARSDEFVTVDGIEIHYSAWGDRADPTVLCVHGLSRNGRDFDPLARALEDDYHVVCPDMPGRGLSQWADDPAERYSNGAMVETLVDLCDTLELDTLRYVGTSMGGGLGMALAGGPLADRIERLVINDMPPNPETDSAPEALGRIMEYVPEPPTVETVTALEEYFRDLYEGRFSEMTDAEYRRLAVTSARRTDAGRVTAHYDPRILAGEDDEDAEAPDPWDVWEAIDAPLLVLRGTDSDILPAEPFERMIETQPDAETVEIDCGHAPALNTPEQIDPIRDFFA</sequence>
<organism evidence="2 3">
    <name type="scientific">Halorientalis pallida</name>
    <dbReference type="NCBI Taxonomy" id="2479928"/>
    <lineage>
        <taxon>Archaea</taxon>
        <taxon>Methanobacteriati</taxon>
        <taxon>Methanobacteriota</taxon>
        <taxon>Stenosarchaea group</taxon>
        <taxon>Halobacteria</taxon>
        <taxon>Halobacteriales</taxon>
        <taxon>Haloarculaceae</taxon>
        <taxon>Halorientalis</taxon>
    </lineage>
</organism>
<dbReference type="GO" id="GO:0016020">
    <property type="term" value="C:membrane"/>
    <property type="evidence" value="ECO:0007669"/>
    <property type="project" value="TreeGrafter"/>
</dbReference>
<keyword evidence="3" id="KW-1185">Reference proteome</keyword>
<dbReference type="EMBL" id="RDFA01000002">
    <property type="protein sequence ID" value="RXK50532.1"/>
    <property type="molecule type" value="Genomic_DNA"/>
</dbReference>
<accession>A0A498KY31</accession>